<evidence type="ECO:0000313" key="3">
    <source>
        <dbReference type="EMBL" id="GBC99562.1"/>
    </source>
</evidence>
<gene>
    <name evidence="3" type="primary">gpr</name>
    <name evidence="3" type="ORF">HRbin17_02089</name>
</gene>
<dbReference type="FunFam" id="3.20.20.100:FF:000004">
    <property type="entry name" value="Oxidoreductase, aldo/keto reductase"/>
    <property type="match status" value="1"/>
</dbReference>
<dbReference type="PANTHER" id="PTHR43364">
    <property type="entry name" value="NADH-SPECIFIC METHYLGLYOXAL REDUCTASE-RELATED"/>
    <property type="match status" value="1"/>
</dbReference>
<dbReference type="InterPro" id="IPR023210">
    <property type="entry name" value="NADP_OxRdtase_dom"/>
</dbReference>
<keyword evidence="1 3" id="KW-0560">Oxidoreductase</keyword>
<dbReference type="Pfam" id="PF00248">
    <property type="entry name" value="Aldo_ket_red"/>
    <property type="match status" value="1"/>
</dbReference>
<accession>A0A2H5XEG3</accession>
<evidence type="ECO:0000313" key="4">
    <source>
        <dbReference type="Proteomes" id="UP000236173"/>
    </source>
</evidence>
<dbReference type="PANTHER" id="PTHR43364:SF4">
    <property type="entry name" value="NAD(P)-LINKED OXIDOREDUCTASE SUPERFAMILY PROTEIN"/>
    <property type="match status" value="1"/>
</dbReference>
<dbReference type="Gene3D" id="3.20.20.100">
    <property type="entry name" value="NADP-dependent oxidoreductase domain"/>
    <property type="match status" value="1"/>
</dbReference>
<dbReference type="SUPFAM" id="SSF51430">
    <property type="entry name" value="NAD(P)-linked oxidoreductase"/>
    <property type="match status" value="1"/>
</dbReference>
<protein>
    <submittedName>
        <fullName evidence="3">L-glyceraldehyde 3-phosphate reductase</fullName>
        <ecNumber evidence="3">1.1.1.-</ecNumber>
    </submittedName>
</protein>
<dbReference type="EMBL" id="BEHT01000030">
    <property type="protein sequence ID" value="GBC99562.1"/>
    <property type="molecule type" value="Genomic_DNA"/>
</dbReference>
<evidence type="ECO:0000256" key="1">
    <source>
        <dbReference type="ARBA" id="ARBA00023002"/>
    </source>
</evidence>
<dbReference type="InterPro" id="IPR036812">
    <property type="entry name" value="NAD(P)_OxRdtase_dom_sf"/>
</dbReference>
<organism evidence="3 4">
    <name type="scientific">Candidatus Fervidibacter japonicus</name>
    <dbReference type="NCBI Taxonomy" id="2035412"/>
    <lineage>
        <taxon>Bacteria</taxon>
        <taxon>Candidatus Fervidibacterota</taxon>
        <taxon>Candidatus Fervidibacter</taxon>
    </lineage>
</organism>
<comment type="caution">
    <text evidence="3">The sequence shown here is derived from an EMBL/GenBank/DDBJ whole genome shotgun (WGS) entry which is preliminary data.</text>
</comment>
<dbReference type="AlphaFoldDB" id="A0A2H5XEG3"/>
<dbReference type="Proteomes" id="UP000236173">
    <property type="component" value="Unassembled WGS sequence"/>
</dbReference>
<dbReference type="InterPro" id="IPR050523">
    <property type="entry name" value="AKR_Detox_Biosynth"/>
</dbReference>
<reference evidence="4" key="1">
    <citation type="submission" date="2017-09" db="EMBL/GenBank/DDBJ databases">
        <title>Metaegenomics of thermophilic ammonia-oxidizing enrichment culture.</title>
        <authorList>
            <person name="Kato S."/>
            <person name="Suzuki K."/>
        </authorList>
    </citation>
    <scope>NUCLEOTIDE SEQUENCE [LARGE SCALE GENOMIC DNA]</scope>
</reference>
<dbReference type="CDD" id="cd19079">
    <property type="entry name" value="AKR_EcYajO-like"/>
    <property type="match status" value="1"/>
</dbReference>
<dbReference type="GO" id="GO:0005829">
    <property type="term" value="C:cytosol"/>
    <property type="evidence" value="ECO:0007669"/>
    <property type="project" value="TreeGrafter"/>
</dbReference>
<feature type="domain" description="NADP-dependent oxidoreductase" evidence="2">
    <location>
        <begin position="15"/>
        <end position="316"/>
    </location>
</feature>
<dbReference type="EC" id="1.1.1.-" evidence="3"/>
<name>A0A2H5XEG3_9BACT</name>
<evidence type="ECO:0000259" key="2">
    <source>
        <dbReference type="Pfam" id="PF00248"/>
    </source>
</evidence>
<proteinExistence type="predicted"/>
<sequence length="327" mass="37186">MEYTTLGKTGLEVSRICLGCMGFGDPNIWIHKWVLTEEESLPIIKRALELGINFFDTANVYSLGRSEEILGRALKKFGVNRDAVVIATKVHFRMREGPNAFGLSRKAIFNEIDHSLRRLGTDYVDIYIIHRWDYQTPIEETMEALNDIVRMGKARYIGASSMWTWQFQKANHVAETHGWSRFVVMQNHYNLIYREEEREMLPFCRAEGIGVIPYSPLAGGRLARDPDEKTQRAETDQIAKWKYDATSDIDRPIIERVGELAKKHGVSRAQIALAWLLHKEGVTAPIVGATKISHLEDAVGALSVKLTPEEIAYLEEPYIPHPVVGHQ</sequence>
<dbReference type="GO" id="GO:0016491">
    <property type="term" value="F:oxidoreductase activity"/>
    <property type="evidence" value="ECO:0007669"/>
    <property type="project" value="UniProtKB-KW"/>
</dbReference>